<name>A0ABS8XIE3_9BURK</name>
<sequence>MSAITAECCPPSQRNGVRDRMEYAGSKPWRYLLVPHDEIKESDRLTAFLRFEQKA</sequence>
<reference evidence="1 2" key="1">
    <citation type="submission" date="2021-12" db="EMBL/GenBank/DDBJ databases">
        <title>Genome seq of p7.</title>
        <authorList>
            <person name="Seo T."/>
        </authorList>
    </citation>
    <scope>NUCLEOTIDE SEQUENCE [LARGE SCALE GENOMIC DNA]</scope>
    <source>
        <strain evidence="1 2">P7</strain>
    </source>
</reference>
<proteinExistence type="predicted"/>
<accession>A0ABS8XIE3</accession>
<comment type="caution">
    <text evidence="1">The sequence shown here is derived from an EMBL/GenBank/DDBJ whole genome shotgun (WGS) entry which is preliminary data.</text>
</comment>
<gene>
    <name evidence="1" type="ORF">LXT12_25630</name>
</gene>
<evidence type="ECO:0000313" key="1">
    <source>
        <dbReference type="EMBL" id="MCE4540624.1"/>
    </source>
</evidence>
<organism evidence="1 2">
    <name type="scientific">Pelomonas caseinilytica</name>
    <dbReference type="NCBI Taxonomy" id="2906763"/>
    <lineage>
        <taxon>Bacteria</taxon>
        <taxon>Pseudomonadati</taxon>
        <taxon>Pseudomonadota</taxon>
        <taxon>Betaproteobacteria</taxon>
        <taxon>Burkholderiales</taxon>
        <taxon>Sphaerotilaceae</taxon>
        <taxon>Roseateles</taxon>
    </lineage>
</organism>
<protein>
    <submittedName>
        <fullName evidence="1">Uncharacterized protein</fullName>
    </submittedName>
</protein>
<evidence type="ECO:0000313" key="2">
    <source>
        <dbReference type="Proteomes" id="UP001201463"/>
    </source>
</evidence>
<keyword evidence="2" id="KW-1185">Reference proteome</keyword>
<dbReference type="RefSeq" id="WP_233395182.1">
    <property type="nucleotide sequence ID" value="NZ_JAJTWT010000019.1"/>
</dbReference>
<dbReference type="EMBL" id="JAJTWT010000019">
    <property type="protein sequence ID" value="MCE4540624.1"/>
    <property type="molecule type" value="Genomic_DNA"/>
</dbReference>
<dbReference type="Proteomes" id="UP001201463">
    <property type="component" value="Unassembled WGS sequence"/>
</dbReference>